<evidence type="ECO:0000313" key="2">
    <source>
        <dbReference type="Proteomes" id="UP000217199"/>
    </source>
</evidence>
<comment type="caution">
    <text evidence="1">The sequence shown here is derived from an EMBL/GenBank/DDBJ whole genome shotgun (WGS) entry which is preliminary data.</text>
</comment>
<accession>A0A286UJY7</accession>
<sequence length="146" mass="15596">MAGYYSALSLECLCWGKDGKQTHKVSLTEHSKYSNKHEMPTKLSGTLKTAGSAAASNDFDAQFTDSAGINHRFTFNALPDQPKFTAKVELTFDTEAQLTGTRFISGTVGKSKVNLTLGNGPTIKGTLEVSIGEESSINGNGQWAST</sequence>
<keyword evidence="2" id="KW-1185">Reference proteome</keyword>
<evidence type="ECO:0000313" key="1">
    <source>
        <dbReference type="EMBL" id="PAV19890.1"/>
    </source>
</evidence>
<reference evidence="1 2" key="1">
    <citation type="journal article" date="2017" name="Mol. Ecol.">
        <title>Comparative and population genomic landscape of Phellinus noxius: A hypervariable fungus causing root rot in trees.</title>
        <authorList>
            <person name="Chung C.L."/>
            <person name="Lee T.J."/>
            <person name="Akiba M."/>
            <person name="Lee H.H."/>
            <person name="Kuo T.H."/>
            <person name="Liu D."/>
            <person name="Ke H.M."/>
            <person name="Yokoi T."/>
            <person name="Roa M.B."/>
            <person name="Lu M.J."/>
            <person name="Chang Y.Y."/>
            <person name="Ann P.J."/>
            <person name="Tsai J.N."/>
            <person name="Chen C.Y."/>
            <person name="Tzean S.S."/>
            <person name="Ota Y."/>
            <person name="Hattori T."/>
            <person name="Sahashi N."/>
            <person name="Liou R.F."/>
            <person name="Kikuchi T."/>
            <person name="Tsai I.J."/>
        </authorList>
    </citation>
    <scope>NUCLEOTIDE SEQUENCE [LARGE SCALE GENOMIC DNA]</scope>
    <source>
        <strain evidence="1 2">FFPRI411160</strain>
    </source>
</reference>
<dbReference type="Proteomes" id="UP000217199">
    <property type="component" value="Unassembled WGS sequence"/>
</dbReference>
<dbReference type="EMBL" id="NBII01000004">
    <property type="protein sequence ID" value="PAV19890.1"/>
    <property type="molecule type" value="Genomic_DNA"/>
</dbReference>
<dbReference type="AlphaFoldDB" id="A0A286UJY7"/>
<protein>
    <submittedName>
        <fullName evidence="1">Uncharacterized protein</fullName>
    </submittedName>
</protein>
<gene>
    <name evidence="1" type="ORF">PNOK_0482400</name>
</gene>
<proteinExistence type="predicted"/>
<name>A0A286UJY7_9AGAM</name>
<organism evidence="1 2">
    <name type="scientific">Pyrrhoderma noxium</name>
    <dbReference type="NCBI Taxonomy" id="2282107"/>
    <lineage>
        <taxon>Eukaryota</taxon>
        <taxon>Fungi</taxon>
        <taxon>Dikarya</taxon>
        <taxon>Basidiomycota</taxon>
        <taxon>Agaricomycotina</taxon>
        <taxon>Agaricomycetes</taxon>
        <taxon>Hymenochaetales</taxon>
        <taxon>Hymenochaetaceae</taxon>
        <taxon>Pyrrhoderma</taxon>
    </lineage>
</organism>
<dbReference type="InParanoid" id="A0A286UJY7"/>